<gene>
    <name evidence="1" type="ORF">G2W53_007338</name>
</gene>
<accession>A0A835CDJ3</accession>
<comment type="caution">
    <text evidence="1">The sequence shown here is derived from an EMBL/GenBank/DDBJ whole genome shotgun (WGS) entry which is preliminary data.</text>
</comment>
<evidence type="ECO:0000313" key="1">
    <source>
        <dbReference type="EMBL" id="KAF7838856.1"/>
    </source>
</evidence>
<dbReference type="EMBL" id="JAAIUW010000003">
    <property type="protein sequence ID" value="KAF7838856.1"/>
    <property type="molecule type" value="Genomic_DNA"/>
</dbReference>
<keyword evidence="2" id="KW-1185">Reference proteome</keyword>
<reference evidence="1" key="1">
    <citation type="submission" date="2020-09" db="EMBL/GenBank/DDBJ databases">
        <title>Genome-Enabled Discovery of Anthraquinone Biosynthesis in Senna tora.</title>
        <authorList>
            <person name="Kang S.-H."/>
            <person name="Pandey R.P."/>
            <person name="Lee C.-M."/>
            <person name="Sim J.-S."/>
            <person name="Jeong J.-T."/>
            <person name="Choi B.-S."/>
            <person name="Jung M."/>
            <person name="Ginzburg D."/>
            <person name="Zhao K."/>
            <person name="Won S.Y."/>
            <person name="Oh T.-J."/>
            <person name="Yu Y."/>
            <person name="Kim N.-H."/>
            <person name="Lee O.R."/>
            <person name="Lee T.-H."/>
            <person name="Bashyal P."/>
            <person name="Kim T.-S."/>
            <person name="Lee W.-H."/>
            <person name="Kawkins C."/>
            <person name="Kim C.-K."/>
            <person name="Kim J.S."/>
            <person name="Ahn B.O."/>
            <person name="Rhee S.Y."/>
            <person name="Sohng J.K."/>
        </authorList>
    </citation>
    <scope>NUCLEOTIDE SEQUENCE</scope>
    <source>
        <tissue evidence="1">Leaf</tissue>
    </source>
</reference>
<sequence>MFGKTKMINDEVQKKEAEMIQSLKDRVKFETLDKMKLMKY</sequence>
<protein>
    <submittedName>
        <fullName evidence="1">Uncharacterized protein</fullName>
    </submittedName>
</protein>
<organism evidence="1 2">
    <name type="scientific">Senna tora</name>
    <dbReference type="NCBI Taxonomy" id="362788"/>
    <lineage>
        <taxon>Eukaryota</taxon>
        <taxon>Viridiplantae</taxon>
        <taxon>Streptophyta</taxon>
        <taxon>Embryophyta</taxon>
        <taxon>Tracheophyta</taxon>
        <taxon>Spermatophyta</taxon>
        <taxon>Magnoliopsida</taxon>
        <taxon>eudicotyledons</taxon>
        <taxon>Gunneridae</taxon>
        <taxon>Pentapetalae</taxon>
        <taxon>rosids</taxon>
        <taxon>fabids</taxon>
        <taxon>Fabales</taxon>
        <taxon>Fabaceae</taxon>
        <taxon>Caesalpinioideae</taxon>
        <taxon>Cassia clade</taxon>
        <taxon>Senna</taxon>
    </lineage>
</organism>
<proteinExistence type="predicted"/>
<evidence type="ECO:0000313" key="2">
    <source>
        <dbReference type="Proteomes" id="UP000634136"/>
    </source>
</evidence>
<dbReference type="Proteomes" id="UP000634136">
    <property type="component" value="Unassembled WGS sequence"/>
</dbReference>
<name>A0A835CDJ3_9FABA</name>
<dbReference type="AlphaFoldDB" id="A0A835CDJ3"/>